<organism evidence="1 2">
    <name type="scientific">Thelohanellus kitauei</name>
    <name type="common">Myxosporean</name>
    <dbReference type="NCBI Taxonomy" id="669202"/>
    <lineage>
        <taxon>Eukaryota</taxon>
        <taxon>Metazoa</taxon>
        <taxon>Cnidaria</taxon>
        <taxon>Myxozoa</taxon>
        <taxon>Myxosporea</taxon>
        <taxon>Bivalvulida</taxon>
        <taxon>Platysporina</taxon>
        <taxon>Myxobolidae</taxon>
        <taxon>Thelohanellus</taxon>
    </lineage>
</organism>
<dbReference type="EMBL" id="JWZT01004793">
    <property type="protein sequence ID" value="KII63050.1"/>
    <property type="molecule type" value="Genomic_DNA"/>
</dbReference>
<protein>
    <submittedName>
        <fullName evidence="1">Uncharacterized protein</fullName>
    </submittedName>
</protein>
<dbReference type="AlphaFoldDB" id="A0A0C2M7T8"/>
<evidence type="ECO:0000313" key="1">
    <source>
        <dbReference type="EMBL" id="KII63050.1"/>
    </source>
</evidence>
<name>A0A0C2M7T8_THEKT</name>
<accession>A0A0C2M7T8</accession>
<sequence>MCQPIDFKPQNMIHFQSSQHIFFVRHFPRVQTTLNIVVLIQNSKHDTIAKSLKNYTCVHNITIIKCKFQKTAITNFDDVLYLPNSTYSKFACYRFRPHFNEIVNPTSDFRESLKSMMNMNGKTIQVDI</sequence>
<dbReference type="Proteomes" id="UP000031668">
    <property type="component" value="Unassembled WGS sequence"/>
</dbReference>
<keyword evidence="2" id="KW-1185">Reference proteome</keyword>
<evidence type="ECO:0000313" key="2">
    <source>
        <dbReference type="Proteomes" id="UP000031668"/>
    </source>
</evidence>
<comment type="caution">
    <text evidence="1">The sequence shown here is derived from an EMBL/GenBank/DDBJ whole genome shotgun (WGS) entry which is preliminary data.</text>
</comment>
<proteinExistence type="predicted"/>
<reference evidence="1 2" key="1">
    <citation type="journal article" date="2014" name="Genome Biol. Evol.">
        <title>The genome of the myxosporean Thelohanellus kitauei shows adaptations to nutrient acquisition within its fish host.</title>
        <authorList>
            <person name="Yang Y."/>
            <person name="Xiong J."/>
            <person name="Zhou Z."/>
            <person name="Huo F."/>
            <person name="Miao W."/>
            <person name="Ran C."/>
            <person name="Liu Y."/>
            <person name="Zhang J."/>
            <person name="Feng J."/>
            <person name="Wang M."/>
            <person name="Wang M."/>
            <person name="Wang L."/>
            <person name="Yao B."/>
        </authorList>
    </citation>
    <scope>NUCLEOTIDE SEQUENCE [LARGE SCALE GENOMIC DNA]</scope>
    <source>
        <strain evidence="1">Wuqing</strain>
    </source>
</reference>
<gene>
    <name evidence="1" type="ORF">RF11_09664</name>
</gene>